<sequence length="327" mass="35471">MHSSRLIRVLAAWLLGLMLAVAAAIVTVTLVNTHMFGPHQQVESYLEALRQGEGERALGLLNATAPDANAALLDGPALQRATQGVENVEVGTPQPAGENRVEIGVSYTVNDTAHTTTFLLEKTGTEWLFFNRWEFVPSTLPTLEVSVINQNEATLNGTRVLMPEGRNRFAAFYPTEVEAHYTSEHFAAPAQTAAVTGRQQTPVTLNLATAATPALTEAVTAQLKTFLDTCAKQTVFQPANCPFGFETGNRVAGPITWSITEYPEVRIEPFNGDWVISPLTGTVLLETSLQDLFTGIIEPVSVPQEFGFTARLAVTDEDITVTPVVEY</sequence>
<accession>A0ABN3AP20</accession>
<comment type="caution">
    <text evidence="1">The sequence shown here is derived from an EMBL/GenBank/DDBJ whole genome shotgun (WGS) entry which is preliminary data.</text>
</comment>
<evidence type="ECO:0000313" key="2">
    <source>
        <dbReference type="Proteomes" id="UP001500974"/>
    </source>
</evidence>
<dbReference type="EMBL" id="BAAAON010000001">
    <property type="protein sequence ID" value="GAA2172940.1"/>
    <property type="molecule type" value="Genomic_DNA"/>
</dbReference>
<keyword evidence="2" id="KW-1185">Reference proteome</keyword>
<dbReference type="Proteomes" id="UP001500974">
    <property type="component" value="Unassembled WGS sequence"/>
</dbReference>
<name>A0ABN3AP20_9MICC</name>
<dbReference type="RefSeq" id="WP_277357394.1">
    <property type="nucleotide sequence ID" value="NZ_BAAAON010000001.1"/>
</dbReference>
<gene>
    <name evidence="1" type="ORF">GCM10009784_05370</name>
</gene>
<organism evidence="1 2">
    <name type="scientific">Arthrobacter parietis</name>
    <dbReference type="NCBI Taxonomy" id="271434"/>
    <lineage>
        <taxon>Bacteria</taxon>
        <taxon>Bacillati</taxon>
        <taxon>Actinomycetota</taxon>
        <taxon>Actinomycetes</taxon>
        <taxon>Micrococcales</taxon>
        <taxon>Micrococcaceae</taxon>
        <taxon>Arthrobacter</taxon>
    </lineage>
</organism>
<protein>
    <submittedName>
        <fullName evidence="1">Uncharacterized protein</fullName>
    </submittedName>
</protein>
<evidence type="ECO:0000313" key="1">
    <source>
        <dbReference type="EMBL" id="GAA2172940.1"/>
    </source>
</evidence>
<reference evidence="1 2" key="1">
    <citation type="journal article" date="2019" name="Int. J. Syst. Evol. Microbiol.">
        <title>The Global Catalogue of Microorganisms (GCM) 10K type strain sequencing project: providing services to taxonomists for standard genome sequencing and annotation.</title>
        <authorList>
            <consortium name="The Broad Institute Genomics Platform"/>
            <consortium name="The Broad Institute Genome Sequencing Center for Infectious Disease"/>
            <person name="Wu L."/>
            <person name="Ma J."/>
        </authorList>
    </citation>
    <scope>NUCLEOTIDE SEQUENCE [LARGE SCALE GENOMIC DNA]</scope>
    <source>
        <strain evidence="1 2">JCM 14917</strain>
    </source>
</reference>
<proteinExistence type="predicted"/>